<evidence type="ECO:0000313" key="8">
    <source>
        <dbReference type="Proteomes" id="UP000199705"/>
    </source>
</evidence>
<evidence type="ECO:0000256" key="1">
    <source>
        <dbReference type="ARBA" id="ARBA00004141"/>
    </source>
</evidence>
<feature type="transmembrane region" description="Helical" evidence="5">
    <location>
        <begin position="313"/>
        <end position="330"/>
    </location>
</feature>
<keyword evidence="3 5" id="KW-1133">Transmembrane helix</keyword>
<keyword evidence="2 5" id="KW-0812">Transmembrane</keyword>
<dbReference type="InterPro" id="IPR011701">
    <property type="entry name" value="MFS"/>
</dbReference>
<dbReference type="PANTHER" id="PTHR23508">
    <property type="entry name" value="CARBOXYLIC ACID TRANSPORTER PROTEIN HOMOLOG"/>
    <property type="match status" value="1"/>
</dbReference>
<keyword evidence="8" id="KW-1185">Reference proteome</keyword>
<dbReference type="InterPro" id="IPR020846">
    <property type="entry name" value="MFS_dom"/>
</dbReference>
<proteinExistence type="predicted"/>
<sequence length="437" mass="47605">MTGVFLCRFFCFYLHKSPTLANQFLHAMTDVTNAKATRNAVFLVLVASLGYFVDIYDLLVFSIVRIPSLKDIGLNAQEITDKGQFIISIQMFGLLLGGIIWGIVGDKMGRIKVLFGSILLYSIANFANGLVHDVNTYAIVRFIAGLGLAGELGAGITLVSETLSKENRGYGTMMVAVIGLFGATAAYAVAKFGWRNAYFVGGGLGILLLLLRVGTFESGMFKNVENSDVSKGNMLMLFTNWERLKKYLFCILIGAPLWYVVGVLISFSDKFGAALGAKTLIKPGDGIFYSYIGIAIGDIVAGLLAQVTKSRKLTMAVFLVISLISVHFYLSSYDITPEKFAVLSFFMGCTVGYWATFVTIASEQFGTNIRSTVTTTVPNFVRGSLIPITIAFNAFNAKYGYIKSGYIMMGILTAVALLSLSQLKETFGKDLNYVEIS</sequence>
<reference evidence="8" key="1">
    <citation type="submission" date="2016-10" db="EMBL/GenBank/DDBJ databases">
        <authorList>
            <person name="Varghese N."/>
            <person name="Submissions S."/>
        </authorList>
    </citation>
    <scope>NUCLEOTIDE SEQUENCE [LARGE SCALE GENOMIC DNA]</scope>
    <source>
        <strain evidence="8">Gh-67</strain>
    </source>
</reference>
<feature type="transmembrane region" description="Helical" evidence="5">
    <location>
        <begin position="111"/>
        <end position="131"/>
    </location>
</feature>
<comment type="subcellular location">
    <subcellularLocation>
        <location evidence="1">Membrane</location>
        <topology evidence="1">Multi-pass membrane protein</topology>
    </subcellularLocation>
</comment>
<dbReference type="EMBL" id="FNCG01000003">
    <property type="protein sequence ID" value="SDG45151.1"/>
    <property type="molecule type" value="Genomic_DNA"/>
</dbReference>
<evidence type="ECO:0000256" key="4">
    <source>
        <dbReference type="ARBA" id="ARBA00023136"/>
    </source>
</evidence>
<evidence type="ECO:0000256" key="2">
    <source>
        <dbReference type="ARBA" id="ARBA00022692"/>
    </source>
</evidence>
<feature type="transmembrane region" description="Helical" evidence="5">
    <location>
        <begin position="137"/>
        <end position="159"/>
    </location>
</feature>
<dbReference type="GO" id="GO:0046943">
    <property type="term" value="F:carboxylic acid transmembrane transporter activity"/>
    <property type="evidence" value="ECO:0007669"/>
    <property type="project" value="TreeGrafter"/>
</dbReference>
<accession>A0A1G7UCY1</accession>
<dbReference type="PANTHER" id="PTHR23508:SF10">
    <property type="entry name" value="CARBOXYLIC ACID TRANSPORTER PROTEIN HOMOLOG"/>
    <property type="match status" value="1"/>
</dbReference>
<feature type="transmembrane region" description="Helical" evidence="5">
    <location>
        <begin position="247"/>
        <end position="267"/>
    </location>
</feature>
<dbReference type="GO" id="GO:0005886">
    <property type="term" value="C:plasma membrane"/>
    <property type="evidence" value="ECO:0007669"/>
    <property type="project" value="TreeGrafter"/>
</dbReference>
<protein>
    <submittedName>
        <fullName evidence="7">Major Facilitator Superfamily protein</fullName>
    </submittedName>
</protein>
<feature type="transmembrane region" description="Helical" evidence="5">
    <location>
        <begin position="342"/>
        <end position="361"/>
    </location>
</feature>
<keyword evidence="4 5" id="KW-0472">Membrane</keyword>
<feature type="transmembrane region" description="Helical" evidence="5">
    <location>
        <begin position="40"/>
        <end position="64"/>
    </location>
</feature>
<dbReference type="STRING" id="551996.SAMN05192573_103449"/>
<dbReference type="Pfam" id="PF07690">
    <property type="entry name" value="MFS_1"/>
    <property type="match status" value="1"/>
</dbReference>
<dbReference type="SUPFAM" id="SSF103473">
    <property type="entry name" value="MFS general substrate transporter"/>
    <property type="match status" value="1"/>
</dbReference>
<feature type="transmembrane region" description="Helical" evidence="5">
    <location>
        <begin position="401"/>
        <end position="420"/>
    </location>
</feature>
<name>A0A1G7UCY1_9SPHI</name>
<evidence type="ECO:0000256" key="3">
    <source>
        <dbReference type="ARBA" id="ARBA00022989"/>
    </source>
</evidence>
<feature type="transmembrane region" description="Helical" evidence="5">
    <location>
        <begin position="196"/>
        <end position="213"/>
    </location>
</feature>
<feature type="transmembrane region" description="Helical" evidence="5">
    <location>
        <begin position="84"/>
        <end position="104"/>
    </location>
</feature>
<evidence type="ECO:0000259" key="6">
    <source>
        <dbReference type="PROSITE" id="PS50850"/>
    </source>
</evidence>
<dbReference type="Gene3D" id="1.20.1250.20">
    <property type="entry name" value="MFS general substrate transporter like domains"/>
    <property type="match status" value="2"/>
</dbReference>
<dbReference type="AlphaFoldDB" id="A0A1G7UCY1"/>
<organism evidence="7 8">
    <name type="scientific">Mucilaginibacter gossypii</name>
    <dbReference type="NCBI Taxonomy" id="551996"/>
    <lineage>
        <taxon>Bacteria</taxon>
        <taxon>Pseudomonadati</taxon>
        <taxon>Bacteroidota</taxon>
        <taxon>Sphingobacteriia</taxon>
        <taxon>Sphingobacteriales</taxon>
        <taxon>Sphingobacteriaceae</taxon>
        <taxon>Mucilaginibacter</taxon>
    </lineage>
</organism>
<dbReference type="Proteomes" id="UP000199705">
    <property type="component" value="Unassembled WGS sequence"/>
</dbReference>
<evidence type="ECO:0000313" key="7">
    <source>
        <dbReference type="EMBL" id="SDG45151.1"/>
    </source>
</evidence>
<dbReference type="PROSITE" id="PS50850">
    <property type="entry name" value="MFS"/>
    <property type="match status" value="1"/>
</dbReference>
<gene>
    <name evidence="7" type="ORF">SAMN05192573_103449</name>
</gene>
<feature type="transmembrane region" description="Helical" evidence="5">
    <location>
        <begin position="171"/>
        <end position="190"/>
    </location>
</feature>
<evidence type="ECO:0000256" key="5">
    <source>
        <dbReference type="SAM" id="Phobius"/>
    </source>
</evidence>
<feature type="domain" description="Major facilitator superfamily (MFS) profile" evidence="6">
    <location>
        <begin position="43"/>
        <end position="437"/>
    </location>
</feature>
<dbReference type="InterPro" id="IPR036259">
    <property type="entry name" value="MFS_trans_sf"/>
</dbReference>
<feature type="transmembrane region" description="Helical" evidence="5">
    <location>
        <begin position="287"/>
        <end position="306"/>
    </location>
</feature>